<name>A0A2H1KJ04_BREAU</name>
<evidence type="ECO:0000313" key="4">
    <source>
        <dbReference type="Proteomes" id="UP000234289"/>
    </source>
</evidence>
<dbReference type="Pfam" id="PF18134">
    <property type="entry name" value="AGS_C"/>
    <property type="match status" value="1"/>
</dbReference>
<dbReference type="InterPro" id="IPR043519">
    <property type="entry name" value="NT_sf"/>
</dbReference>
<dbReference type="InterPro" id="IPR006116">
    <property type="entry name" value="NT_2-5OAS_ClassI-CCAase"/>
</dbReference>
<dbReference type="GO" id="GO:0051607">
    <property type="term" value="P:defense response to virus"/>
    <property type="evidence" value="ECO:0007669"/>
    <property type="project" value="UniProtKB-KW"/>
</dbReference>
<organism evidence="3 4">
    <name type="scientific">Brevibacterium aurantiacum</name>
    <dbReference type="NCBI Taxonomy" id="273384"/>
    <lineage>
        <taxon>Bacteria</taxon>
        <taxon>Bacillati</taxon>
        <taxon>Actinomycetota</taxon>
        <taxon>Actinomycetes</taxon>
        <taxon>Micrococcales</taxon>
        <taxon>Brevibacteriaceae</taxon>
        <taxon>Brevibacterium</taxon>
    </lineage>
</organism>
<dbReference type="Gene3D" id="3.30.460.10">
    <property type="entry name" value="Beta Polymerase, domain 2"/>
    <property type="match status" value="1"/>
</dbReference>
<feature type="domain" description="Adenylyl/Guanylyl and SMODS C-terminal sensor" evidence="2">
    <location>
        <begin position="322"/>
        <end position="440"/>
    </location>
</feature>
<dbReference type="EMBL" id="FXZG01000026">
    <property type="protein sequence ID" value="SMX99753.1"/>
    <property type="molecule type" value="Genomic_DNA"/>
</dbReference>
<dbReference type="InterPro" id="IPR040511">
    <property type="entry name" value="AGS_C"/>
</dbReference>
<dbReference type="RefSeq" id="WP_101639491.1">
    <property type="nucleotide sequence ID" value="NZ_FXZG01000026.1"/>
</dbReference>
<dbReference type="GO" id="GO:0016779">
    <property type="term" value="F:nucleotidyltransferase activity"/>
    <property type="evidence" value="ECO:0007669"/>
    <property type="project" value="InterPro"/>
</dbReference>
<evidence type="ECO:0000259" key="2">
    <source>
        <dbReference type="Pfam" id="PF18134"/>
    </source>
</evidence>
<dbReference type="Pfam" id="PF18144">
    <property type="entry name" value="SMODS"/>
    <property type="match status" value="1"/>
</dbReference>
<dbReference type="Proteomes" id="UP000234289">
    <property type="component" value="Unassembled WGS sequence"/>
</dbReference>
<gene>
    <name evidence="3" type="ORF">BAUR920_03258</name>
</gene>
<evidence type="ECO:0000313" key="3">
    <source>
        <dbReference type="EMBL" id="SMX99753.1"/>
    </source>
</evidence>
<dbReference type="AlphaFoldDB" id="A0A2H1KJ04"/>
<accession>A0A2H1KJ04</accession>
<reference evidence="4" key="1">
    <citation type="submission" date="2017-03" db="EMBL/GenBank/DDBJ databases">
        <authorList>
            <person name="Monnet C."/>
        </authorList>
    </citation>
    <scope>NUCLEOTIDE SEQUENCE [LARGE SCALE GENOMIC DNA]</scope>
    <source>
        <strain evidence="4">CNRZ 920</strain>
    </source>
</reference>
<protein>
    <recommendedName>
        <fullName evidence="2">Adenylyl/Guanylyl and SMODS C-terminal sensor domain-containing protein</fullName>
    </recommendedName>
</protein>
<proteinExistence type="predicted"/>
<keyword evidence="1" id="KW-0051">Antiviral defense</keyword>
<sequence>MKLIAYHEAFLKDTVNLNRSRLSQLGNRVSSIVSALEKDDEVGEIFVRHIPQGSWAHNTIIKPLNKHEFDADILVELEEHADWSERDYITAVRDAFKRSATYKPLVRKKNRCVRIGYNNDCHVDVVPYIKLSDGRQVIVNWAEEKFEDTNPDQFTAWMKEHDDFALKNLRKVLRLLKYLRDYKQTFTIPSVILTLLVAERVTSWDADQRYKDVPTALKNMLNDLDQWLDLYPLMPWLEDPSCPGTYFNHRWNEDQYKSFKNRVKKYAAWVNEAYDEPDKATSLTAWQRVFGNGFKAPAVALSAAASESAPPTPVRLERAPNEQFIEEFGFAINLTHAAHIDATALMDGWRKSDLRRLRWLARNCQLDFEVTTDVQEPYDVYWKVRNVGVAEHRLRGEITADDGRRTKQENTLYPGRHYVEAYIVKDGQVRAMDRHGVPIE</sequence>
<evidence type="ECO:0000256" key="1">
    <source>
        <dbReference type="ARBA" id="ARBA00023118"/>
    </source>
</evidence>
<dbReference type="CDD" id="cd05400">
    <property type="entry name" value="NT_2-5OAS_ClassI-CCAase"/>
    <property type="match status" value="1"/>
</dbReference>